<keyword evidence="1 5" id="KW-0489">Methyltransferase</keyword>
<dbReference type="OrthoDB" id="3825914at2"/>
<dbReference type="SUPFAM" id="SSF53335">
    <property type="entry name" value="S-adenosyl-L-methionine-dependent methyltransferases"/>
    <property type="match status" value="1"/>
</dbReference>
<dbReference type="Proteomes" id="UP000305836">
    <property type="component" value="Unassembled WGS sequence"/>
</dbReference>
<dbReference type="Gene3D" id="3.40.50.150">
    <property type="entry name" value="Vaccinia Virus protein VP39"/>
    <property type="match status" value="1"/>
</dbReference>
<evidence type="ECO:0000256" key="3">
    <source>
        <dbReference type="ARBA" id="ARBA00022691"/>
    </source>
</evidence>
<dbReference type="CDD" id="cd02440">
    <property type="entry name" value="AdoMet_MTases"/>
    <property type="match status" value="1"/>
</dbReference>
<keyword evidence="6" id="KW-1185">Reference proteome</keyword>
<comment type="caution">
    <text evidence="5">The sequence shown here is derived from an EMBL/GenBank/DDBJ whole genome shotgun (WGS) entry which is preliminary data.</text>
</comment>
<evidence type="ECO:0000256" key="1">
    <source>
        <dbReference type="ARBA" id="ARBA00022603"/>
    </source>
</evidence>
<sequence length="298" mass="33100">MRSASASASARWVCSASSISHPPVGRCRRRNWVVRRTTASHSKRSTTVEVRVRYYYAEHEAAYQRLVQQGLTQWSDLFGETDEYDVFPNRPFLERVLPQLDLPPEPAVLEYGCGTGPAACFLAARGFRVDAIDLIPEAITLARRFARQRGVDVNFSVQDVCAMGAASKQYDVILDSYCLQSSVTDTDRASLLAAVRDRLKSSGYYILSTAMYDPDRIYEDNFRYDATTGICYQAADPADDAFQLDGTWYLPHRRHLQPAALRAELESAGLHVLSQLGGDVICRQGTSGPASSGVRVLE</sequence>
<reference evidence="5 6" key="1">
    <citation type="submission" date="2019-04" db="EMBL/GenBank/DDBJ databases">
        <title>Kribbella sp. NEAU-THZ 27 nov., a novel actinomycete isolated from soil.</title>
        <authorList>
            <person name="Duan L."/>
        </authorList>
    </citation>
    <scope>NUCLEOTIDE SEQUENCE [LARGE SCALE GENOMIC DNA]</scope>
    <source>
        <strain evidence="6">NEAU-THZ27</strain>
    </source>
</reference>
<feature type="domain" description="Methyltransferase" evidence="4">
    <location>
        <begin position="108"/>
        <end position="203"/>
    </location>
</feature>
<gene>
    <name evidence="5" type="ORF">FDA38_30440</name>
</gene>
<evidence type="ECO:0000256" key="2">
    <source>
        <dbReference type="ARBA" id="ARBA00022679"/>
    </source>
</evidence>
<dbReference type="AlphaFoldDB" id="A0A4V5UWF6"/>
<proteinExistence type="predicted"/>
<dbReference type="GO" id="GO:0032259">
    <property type="term" value="P:methylation"/>
    <property type="evidence" value="ECO:0007669"/>
    <property type="project" value="UniProtKB-KW"/>
</dbReference>
<keyword evidence="3" id="KW-0949">S-adenosyl-L-methionine</keyword>
<keyword evidence="2 5" id="KW-0808">Transferase</keyword>
<protein>
    <submittedName>
        <fullName evidence="5">Class I SAM-dependent methyltransferase</fullName>
    </submittedName>
</protein>
<evidence type="ECO:0000313" key="5">
    <source>
        <dbReference type="EMBL" id="TKK76673.1"/>
    </source>
</evidence>
<dbReference type="EMBL" id="SZPZ01000004">
    <property type="protein sequence ID" value="TKK76673.1"/>
    <property type="molecule type" value="Genomic_DNA"/>
</dbReference>
<dbReference type="PANTHER" id="PTHR43464:SF19">
    <property type="entry name" value="UBIQUINONE BIOSYNTHESIS O-METHYLTRANSFERASE, MITOCHONDRIAL"/>
    <property type="match status" value="1"/>
</dbReference>
<evidence type="ECO:0000259" key="4">
    <source>
        <dbReference type="Pfam" id="PF13649"/>
    </source>
</evidence>
<name>A0A4V5UWF6_9ACTN</name>
<evidence type="ECO:0000313" key="6">
    <source>
        <dbReference type="Proteomes" id="UP000305836"/>
    </source>
</evidence>
<dbReference type="InterPro" id="IPR029063">
    <property type="entry name" value="SAM-dependent_MTases_sf"/>
</dbReference>
<organism evidence="5 6">
    <name type="scientific">Kribbella jiaozuonensis</name>
    <dbReference type="NCBI Taxonomy" id="2575441"/>
    <lineage>
        <taxon>Bacteria</taxon>
        <taxon>Bacillati</taxon>
        <taxon>Actinomycetota</taxon>
        <taxon>Actinomycetes</taxon>
        <taxon>Propionibacteriales</taxon>
        <taxon>Kribbellaceae</taxon>
        <taxon>Kribbella</taxon>
    </lineage>
</organism>
<accession>A0A4V5UWF6</accession>
<dbReference type="PANTHER" id="PTHR43464">
    <property type="entry name" value="METHYLTRANSFERASE"/>
    <property type="match status" value="1"/>
</dbReference>
<dbReference type="InterPro" id="IPR041698">
    <property type="entry name" value="Methyltransf_25"/>
</dbReference>
<dbReference type="Pfam" id="PF13649">
    <property type="entry name" value="Methyltransf_25"/>
    <property type="match status" value="1"/>
</dbReference>
<dbReference type="GO" id="GO:0008168">
    <property type="term" value="F:methyltransferase activity"/>
    <property type="evidence" value="ECO:0007669"/>
    <property type="project" value="UniProtKB-KW"/>
</dbReference>